<name>A0A1R3KDQ4_COCAP</name>
<evidence type="ECO:0000259" key="22">
    <source>
        <dbReference type="PROSITE" id="PS50011"/>
    </source>
</evidence>
<evidence type="ECO:0000256" key="4">
    <source>
        <dbReference type="ARBA" id="ARBA00022553"/>
    </source>
</evidence>
<dbReference type="Pfam" id="PF08276">
    <property type="entry name" value="PAN_2"/>
    <property type="match status" value="1"/>
</dbReference>
<reference evidence="24 25" key="1">
    <citation type="submission" date="2013-09" db="EMBL/GenBank/DDBJ databases">
        <title>Corchorus capsularis genome sequencing.</title>
        <authorList>
            <person name="Alam M."/>
            <person name="Haque M.S."/>
            <person name="Islam M.S."/>
            <person name="Emdad E.M."/>
            <person name="Islam M.M."/>
            <person name="Ahmed B."/>
            <person name="Halim A."/>
            <person name="Hossen Q.M.M."/>
            <person name="Hossain M.Z."/>
            <person name="Ahmed R."/>
            <person name="Khan M.M."/>
            <person name="Islam R."/>
            <person name="Rashid M.M."/>
            <person name="Khan S.A."/>
            <person name="Rahman M.S."/>
            <person name="Alam M."/>
        </authorList>
    </citation>
    <scope>NUCLEOTIDE SEQUENCE [LARGE SCALE GENOMIC DNA]</scope>
    <source>
        <strain evidence="25">cv. CVL-1</strain>
        <tissue evidence="24">Whole seedling</tissue>
    </source>
</reference>
<dbReference type="GO" id="GO:0106310">
    <property type="term" value="F:protein serine kinase activity"/>
    <property type="evidence" value="ECO:0007669"/>
    <property type="project" value="RHEA"/>
</dbReference>
<dbReference type="PROSITE" id="PS00107">
    <property type="entry name" value="PROTEIN_KINASE_ATP"/>
    <property type="match status" value="1"/>
</dbReference>
<feature type="binding site" evidence="20">
    <location>
        <position position="506"/>
    </location>
    <ligand>
        <name>ATP</name>
        <dbReference type="ChEBI" id="CHEBI:30616"/>
    </ligand>
</feature>
<comment type="subcellular location">
    <subcellularLocation>
        <location evidence="1">Membrane</location>
        <topology evidence="1">Single-pass type I membrane protein</topology>
    </subcellularLocation>
</comment>
<dbReference type="Gramene" id="OMP05227">
    <property type="protein sequence ID" value="OMP05227"/>
    <property type="gene ID" value="CCACVL1_01993"/>
</dbReference>
<comment type="caution">
    <text evidence="24">The sequence shown here is derived from an EMBL/GenBank/DDBJ whole genome shotgun (WGS) entry which is preliminary data.</text>
</comment>
<comment type="catalytic activity">
    <reaction evidence="18 19">
        <text>L-seryl-[protein] + ATP = O-phospho-L-seryl-[protein] + ADP + H(+)</text>
        <dbReference type="Rhea" id="RHEA:17989"/>
        <dbReference type="Rhea" id="RHEA-COMP:9863"/>
        <dbReference type="Rhea" id="RHEA-COMP:11604"/>
        <dbReference type="ChEBI" id="CHEBI:15378"/>
        <dbReference type="ChEBI" id="CHEBI:29999"/>
        <dbReference type="ChEBI" id="CHEBI:30616"/>
        <dbReference type="ChEBI" id="CHEBI:83421"/>
        <dbReference type="ChEBI" id="CHEBI:456216"/>
        <dbReference type="EC" id="2.7.11.1"/>
    </reaction>
</comment>
<keyword evidence="16" id="KW-0325">Glycoprotein</keyword>
<keyword evidence="2 19" id="KW-0723">Serine/threonine-protein kinase</keyword>
<feature type="transmembrane region" description="Helical" evidence="21">
    <location>
        <begin position="12"/>
        <end position="33"/>
    </location>
</feature>
<dbReference type="PROSITE" id="PS50927">
    <property type="entry name" value="BULB_LECTIN"/>
    <property type="match status" value="1"/>
</dbReference>
<protein>
    <recommendedName>
        <fullName evidence="19">Receptor-like serine/threonine-protein kinase</fullName>
        <ecNumber evidence="19">2.7.11.1</ecNumber>
    </recommendedName>
</protein>
<dbReference type="PANTHER" id="PTHR47976">
    <property type="entry name" value="G-TYPE LECTIN S-RECEPTOR-LIKE SERINE/THREONINE-PROTEIN KINASE SD2-5"/>
    <property type="match status" value="1"/>
</dbReference>
<evidence type="ECO:0000256" key="1">
    <source>
        <dbReference type="ARBA" id="ARBA00004479"/>
    </source>
</evidence>
<dbReference type="Pfam" id="PF01453">
    <property type="entry name" value="B_lectin"/>
    <property type="match status" value="1"/>
</dbReference>
<keyword evidence="12 21" id="KW-1133">Transmembrane helix</keyword>
<dbReference type="InterPro" id="IPR011009">
    <property type="entry name" value="Kinase-like_dom_sf"/>
</dbReference>
<evidence type="ECO:0000256" key="12">
    <source>
        <dbReference type="ARBA" id="ARBA00022989"/>
    </source>
</evidence>
<evidence type="ECO:0000256" key="9">
    <source>
        <dbReference type="ARBA" id="ARBA00022741"/>
    </source>
</evidence>
<evidence type="ECO:0000256" key="3">
    <source>
        <dbReference type="ARBA" id="ARBA00022536"/>
    </source>
</evidence>
<dbReference type="Gene3D" id="1.10.510.10">
    <property type="entry name" value="Transferase(Phosphotransferase) domain 1"/>
    <property type="match status" value="1"/>
</dbReference>
<feature type="domain" description="Protein kinase" evidence="22">
    <location>
        <begin position="478"/>
        <end position="757"/>
    </location>
</feature>
<sequence>MVIGRKTDFVEAFLITLLISASSLLITAQNITYPSVAYPPNSWSNIPNLSFNSGRVRPILITGIFVCGFHCGVHDCLFAVSIFPANYTLSPRVVWSANRNNPVENGASLQLSENGDLMLQDADGSPIWNTKTSGKFVSRLELTGQGNLVLYDRNNKTVWQSFDHPTDTLVPGQALVSGQKLTADLSISNSSSGLYSLALVNDSLIAFVEPDAQQVYFGPLRLKTYEPGQPKALYLNGSFDPFVLPSTSSLQFIKLESDGYLMAYAYQFSESRWTWTVSDLFSNYIGPCGFPCGEYGLCSDGNCTCPRAGGNDSTQVYHDKGDSYSLLELKDFDINFSPHFESSANRKQCKDACLKNCSCKAAIYREQKINSSGHCSLLPRIYAFERYDENDSTRGYKSIAYIKVQSPTTSGGARRRRIIVLVLGSTLGVILLIPIVVVGMFFLQRNNRNSKDDREEYEKLERIRFTRFSYHNLGAVTDNFSVKLGEGGFGSVYYGSLPDSTKIAVKRLDRTGHIDKSFLAEAETLRSVNHVNLVNLIGFCAEDSHRLLVYEYMQNGSLDRWIFSRNQESTLTWKLRQSIILDVAKGLAYLHDGCNLKILHLDIKPQNILLDENFKACLADFGLSKLIGVDQNQVLTTMRGTPGYMAPEWSSATITEKVDVYSFGIVVLEILCGRRNVDRCQPEGEMHLLNVFKKKAEEGKLMELVDKISEEMDSDGAEIMKMVRLAAWCLQADYSRRPSMPIVVKVLEGDLDVEENLNFDFSNMQAPPIARNAAAPSNRVTSTSLLPSILSGPR</sequence>
<dbReference type="PROSITE" id="PS00108">
    <property type="entry name" value="PROTEIN_KINASE_ST"/>
    <property type="match status" value="1"/>
</dbReference>
<dbReference type="Gene3D" id="3.30.200.20">
    <property type="entry name" value="Phosphorylase Kinase, domain 1"/>
    <property type="match status" value="1"/>
</dbReference>
<evidence type="ECO:0000256" key="5">
    <source>
        <dbReference type="ARBA" id="ARBA00022679"/>
    </source>
</evidence>
<dbReference type="FunFam" id="3.30.200.20:FF:000178">
    <property type="entry name" value="serine/threonine-protein kinase PBS1-like"/>
    <property type="match status" value="1"/>
</dbReference>
<dbReference type="PANTHER" id="PTHR47976:SF30">
    <property type="entry name" value="RECEPTOR-LIKE SERINE_THREONINE-PROTEIN KINASE"/>
    <property type="match status" value="1"/>
</dbReference>
<evidence type="ECO:0000256" key="15">
    <source>
        <dbReference type="ARBA" id="ARBA00023170"/>
    </source>
</evidence>
<comment type="similarity">
    <text evidence="19">Belongs to the protein kinase superfamily. Ser/Thr protein kinase family.</text>
</comment>
<keyword evidence="10 19" id="KW-0418">Kinase</keyword>
<dbReference type="Gene3D" id="2.90.10.30">
    <property type="match status" value="1"/>
</dbReference>
<keyword evidence="25" id="KW-1185">Reference proteome</keyword>
<feature type="domain" description="Bulb-type lectin" evidence="23">
    <location>
        <begin position="40"/>
        <end position="163"/>
    </location>
</feature>
<dbReference type="InterPro" id="IPR008271">
    <property type="entry name" value="Ser/Thr_kinase_AS"/>
</dbReference>
<evidence type="ECO:0000256" key="10">
    <source>
        <dbReference type="ARBA" id="ARBA00022777"/>
    </source>
</evidence>
<keyword evidence="8" id="KW-0430">Lectin</keyword>
<evidence type="ECO:0000256" key="11">
    <source>
        <dbReference type="ARBA" id="ARBA00022840"/>
    </source>
</evidence>
<comment type="catalytic activity">
    <reaction evidence="17 19">
        <text>L-threonyl-[protein] + ATP = O-phospho-L-threonyl-[protein] + ADP + H(+)</text>
        <dbReference type="Rhea" id="RHEA:46608"/>
        <dbReference type="Rhea" id="RHEA-COMP:11060"/>
        <dbReference type="Rhea" id="RHEA-COMP:11605"/>
        <dbReference type="ChEBI" id="CHEBI:15378"/>
        <dbReference type="ChEBI" id="CHEBI:30013"/>
        <dbReference type="ChEBI" id="CHEBI:30616"/>
        <dbReference type="ChEBI" id="CHEBI:61977"/>
        <dbReference type="ChEBI" id="CHEBI:456216"/>
        <dbReference type="EC" id="2.7.11.1"/>
    </reaction>
</comment>
<dbReference type="PIRSF" id="PIRSF000641">
    <property type="entry name" value="SRK"/>
    <property type="match status" value="1"/>
</dbReference>
<dbReference type="InterPro" id="IPR036426">
    <property type="entry name" value="Bulb-type_lectin_dom_sf"/>
</dbReference>
<dbReference type="AlphaFoldDB" id="A0A1R3KDQ4"/>
<evidence type="ECO:0000313" key="24">
    <source>
        <dbReference type="EMBL" id="OMP05227.1"/>
    </source>
</evidence>
<keyword evidence="4" id="KW-0597">Phosphoprotein</keyword>
<dbReference type="InterPro" id="IPR017441">
    <property type="entry name" value="Protein_kinase_ATP_BS"/>
</dbReference>
<dbReference type="PROSITE" id="PS50011">
    <property type="entry name" value="PROTEIN_KINASE_DOM"/>
    <property type="match status" value="1"/>
</dbReference>
<keyword evidence="15" id="KW-0675">Receptor</keyword>
<dbReference type="Proteomes" id="UP000188268">
    <property type="component" value="Unassembled WGS sequence"/>
</dbReference>
<dbReference type="EC" id="2.7.11.1" evidence="19"/>
<dbReference type="InterPro" id="IPR001480">
    <property type="entry name" value="Bulb-type_lectin_dom"/>
</dbReference>
<dbReference type="InterPro" id="IPR024171">
    <property type="entry name" value="SRK-like_kinase"/>
</dbReference>
<dbReference type="GO" id="GO:0030246">
    <property type="term" value="F:carbohydrate binding"/>
    <property type="evidence" value="ECO:0007669"/>
    <property type="project" value="UniProtKB-KW"/>
</dbReference>
<dbReference type="GO" id="GO:0004674">
    <property type="term" value="F:protein serine/threonine kinase activity"/>
    <property type="evidence" value="ECO:0007669"/>
    <property type="project" value="UniProtKB-KW"/>
</dbReference>
<dbReference type="OMA" id="HLLHQYY"/>
<dbReference type="OrthoDB" id="4062651at2759"/>
<evidence type="ECO:0000256" key="19">
    <source>
        <dbReference type="PIRNR" id="PIRNR000641"/>
    </source>
</evidence>
<evidence type="ECO:0000256" key="18">
    <source>
        <dbReference type="ARBA" id="ARBA00048679"/>
    </source>
</evidence>
<dbReference type="STRING" id="210143.A0A1R3KDQ4"/>
<evidence type="ECO:0000256" key="14">
    <source>
        <dbReference type="ARBA" id="ARBA00023157"/>
    </source>
</evidence>
<keyword evidence="5 19" id="KW-0808">Transferase</keyword>
<evidence type="ECO:0000256" key="21">
    <source>
        <dbReference type="SAM" id="Phobius"/>
    </source>
</evidence>
<dbReference type="InterPro" id="IPR000719">
    <property type="entry name" value="Prot_kinase_dom"/>
</dbReference>
<dbReference type="SMART" id="SM00220">
    <property type="entry name" value="S_TKc"/>
    <property type="match status" value="1"/>
</dbReference>
<accession>A0A1R3KDQ4</accession>
<dbReference type="InterPro" id="IPR051343">
    <property type="entry name" value="G-type_lectin_kinases/EP1-like"/>
</dbReference>
<keyword evidence="14" id="KW-1015">Disulfide bond</keyword>
<dbReference type="CDD" id="cd14066">
    <property type="entry name" value="STKc_IRAK"/>
    <property type="match status" value="1"/>
</dbReference>
<evidence type="ECO:0000256" key="6">
    <source>
        <dbReference type="ARBA" id="ARBA00022692"/>
    </source>
</evidence>
<organism evidence="24 25">
    <name type="scientific">Corchorus capsularis</name>
    <name type="common">Jute</name>
    <dbReference type="NCBI Taxonomy" id="210143"/>
    <lineage>
        <taxon>Eukaryota</taxon>
        <taxon>Viridiplantae</taxon>
        <taxon>Streptophyta</taxon>
        <taxon>Embryophyta</taxon>
        <taxon>Tracheophyta</taxon>
        <taxon>Spermatophyta</taxon>
        <taxon>Magnoliopsida</taxon>
        <taxon>eudicotyledons</taxon>
        <taxon>Gunneridae</taxon>
        <taxon>Pentapetalae</taxon>
        <taxon>rosids</taxon>
        <taxon>malvids</taxon>
        <taxon>Malvales</taxon>
        <taxon>Malvaceae</taxon>
        <taxon>Grewioideae</taxon>
        <taxon>Apeibeae</taxon>
        <taxon>Corchorus</taxon>
    </lineage>
</organism>
<dbReference type="SUPFAM" id="SSF56112">
    <property type="entry name" value="Protein kinase-like (PK-like)"/>
    <property type="match status" value="1"/>
</dbReference>
<dbReference type="GO" id="GO:0005524">
    <property type="term" value="F:ATP binding"/>
    <property type="evidence" value="ECO:0007669"/>
    <property type="project" value="UniProtKB-UniRule"/>
</dbReference>
<keyword evidence="13 21" id="KW-0472">Membrane</keyword>
<dbReference type="FunFam" id="1.10.510.10:FF:000248">
    <property type="entry name" value="S-receptor-like kinase 5"/>
    <property type="match status" value="1"/>
</dbReference>
<evidence type="ECO:0000256" key="20">
    <source>
        <dbReference type="PROSITE-ProRule" id="PRU10141"/>
    </source>
</evidence>
<evidence type="ECO:0000256" key="8">
    <source>
        <dbReference type="ARBA" id="ARBA00022734"/>
    </source>
</evidence>
<evidence type="ECO:0000313" key="25">
    <source>
        <dbReference type="Proteomes" id="UP000188268"/>
    </source>
</evidence>
<keyword evidence="11 19" id="KW-0067">ATP-binding</keyword>
<dbReference type="CDD" id="cd00028">
    <property type="entry name" value="B_lectin"/>
    <property type="match status" value="1"/>
</dbReference>
<keyword evidence="6 21" id="KW-0812">Transmembrane</keyword>
<keyword evidence="9 19" id="KW-0547">Nucleotide-binding</keyword>
<evidence type="ECO:0000256" key="13">
    <source>
        <dbReference type="ARBA" id="ARBA00023136"/>
    </source>
</evidence>
<keyword evidence="3" id="KW-0245">EGF-like domain</keyword>
<dbReference type="InterPro" id="IPR003609">
    <property type="entry name" value="Pan_app"/>
</dbReference>
<dbReference type="EMBL" id="AWWV01005457">
    <property type="protein sequence ID" value="OMP05227.1"/>
    <property type="molecule type" value="Genomic_DNA"/>
</dbReference>
<feature type="transmembrane region" description="Helical" evidence="21">
    <location>
        <begin position="59"/>
        <end position="83"/>
    </location>
</feature>
<dbReference type="SMART" id="SM00108">
    <property type="entry name" value="B_lectin"/>
    <property type="match status" value="1"/>
</dbReference>
<dbReference type="GO" id="GO:0016020">
    <property type="term" value="C:membrane"/>
    <property type="evidence" value="ECO:0007669"/>
    <property type="project" value="UniProtKB-SubCell"/>
</dbReference>
<dbReference type="FunFam" id="2.90.10.30:FF:000003">
    <property type="entry name" value="Os04g0303100 protein"/>
    <property type="match status" value="1"/>
</dbReference>
<feature type="transmembrane region" description="Helical" evidence="21">
    <location>
        <begin position="418"/>
        <end position="443"/>
    </location>
</feature>
<keyword evidence="7" id="KW-0732">Signal</keyword>
<proteinExistence type="inferred from homology"/>
<dbReference type="Pfam" id="PF00069">
    <property type="entry name" value="Pkinase"/>
    <property type="match status" value="1"/>
</dbReference>
<evidence type="ECO:0000256" key="7">
    <source>
        <dbReference type="ARBA" id="ARBA00022729"/>
    </source>
</evidence>
<evidence type="ECO:0000256" key="2">
    <source>
        <dbReference type="ARBA" id="ARBA00022527"/>
    </source>
</evidence>
<evidence type="ECO:0000256" key="17">
    <source>
        <dbReference type="ARBA" id="ARBA00047899"/>
    </source>
</evidence>
<evidence type="ECO:0000256" key="16">
    <source>
        <dbReference type="ARBA" id="ARBA00023180"/>
    </source>
</evidence>
<dbReference type="SUPFAM" id="SSF51110">
    <property type="entry name" value="alpha-D-mannose-specific plant lectins"/>
    <property type="match status" value="1"/>
</dbReference>
<gene>
    <name evidence="24" type="ORF">CCACVL1_01993</name>
</gene>
<evidence type="ECO:0000259" key="23">
    <source>
        <dbReference type="PROSITE" id="PS50927"/>
    </source>
</evidence>